<feature type="domain" description="J" evidence="2">
    <location>
        <begin position="169"/>
        <end position="234"/>
    </location>
</feature>
<keyword evidence="4" id="KW-1185">Reference proteome</keyword>
<accession>K3YML1</accession>
<sequence length="267" mass="28356">KHKQRSASPAKPGGSRAESESGTSAPPINPGAAPLGIPRAPDSPPPPVQGAPWPVGVSPKPRPTLTQNWQRRPHPKSRYKQRPAVGPSLLTHPFASSSLSLSRARAQICGCSTPLRPMISAPLRVPAPNAAAVPFCSASLSSSAPRHRQKPKPSTIRCAAAAAAPPAPTLYDVLGLRAGATVREIKAAYRRLARERHPDVAGAAPGAAAEFVRLHDAYATLSDPDSRARYDRVAVAVAQRPCAYTRWAAATGSGRRPRRTWETDQCW</sequence>
<protein>
    <recommendedName>
        <fullName evidence="2">J domain-containing protein</fullName>
    </recommendedName>
</protein>
<dbReference type="STRING" id="4555.K3YML1"/>
<dbReference type="SUPFAM" id="SSF46565">
    <property type="entry name" value="Chaperone J-domain"/>
    <property type="match status" value="1"/>
</dbReference>
<dbReference type="PROSITE" id="PS50076">
    <property type="entry name" value="DNAJ_2"/>
    <property type="match status" value="1"/>
</dbReference>
<dbReference type="CDD" id="cd06257">
    <property type="entry name" value="DnaJ"/>
    <property type="match status" value="1"/>
</dbReference>
<dbReference type="InterPro" id="IPR018253">
    <property type="entry name" value="DnaJ_domain_CS"/>
</dbReference>
<dbReference type="PRINTS" id="PR00625">
    <property type="entry name" value="JDOMAIN"/>
</dbReference>
<dbReference type="SMART" id="SM00271">
    <property type="entry name" value="DnaJ"/>
    <property type="match status" value="1"/>
</dbReference>
<dbReference type="InterPro" id="IPR001623">
    <property type="entry name" value="DnaJ_domain"/>
</dbReference>
<dbReference type="GO" id="GO:0005783">
    <property type="term" value="C:endoplasmic reticulum"/>
    <property type="evidence" value="ECO:0007669"/>
    <property type="project" value="UniProtKB-ARBA"/>
</dbReference>
<reference evidence="3" key="2">
    <citation type="submission" date="2018-08" db="UniProtKB">
        <authorList>
            <consortium name="EnsemblPlants"/>
        </authorList>
    </citation>
    <scope>IDENTIFICATION</scope>
    <source>
        <strain evidence="3">Yugu1</strain>
    </source>
</reference>
<dbReference type="eggNOG" id="KOG0712">
    <property type="taxonomic scope" value="Eukaryota"/>
</dbReference>
<evidence type="ECO:0000256" key="1">
    <source>
        <dbReference type="SAM" id="MobiDB-lite"/>
    </source>
</evidence>
<dbReference type="Gene3D" id="1.10.287.110">
    <property type="entry name" value="DnaJ domain"/>
    <property type="match status" value="1"/>
</dbReference>
<evidence type="ECO:0000313" key="3">
    <source>
        <dbReference type="EnsemblPlants" id="KQL02858"/>
    </source>
</evidence>
<dbReference type="EMBL" id="AGNK02004018">
    <property type="status" value="NOT_ANNOTATED_CDS"/>
    <property type="molecule type" value="Genomic_DNA"/>
</dbReference>
<dbReference type="InParanoid" id="K3YML1"/>
<dbReference type="PROSITE" id="PS00636">
    <property type="entry name" value="DNAJ_1"/>
    <property type="match status" value="1"/>
</dbReference>
<feature type="compositionally biased region" description="Basic residues" evidence="1">
    <location>
        <begin position="71"/>
        <end position="81"/>
    </location>
</feature>
<feature type="region of interest" description="Disordered" evidence="1">
    <location>
        <begin position="1"/>
        <end position="90"/>
    </location>
</feature>
<name>K3YML1_SETIT</name>
<dbReference type="GO" id="GO:0009507">
    <property type="term" value="C:chloroplast"/>
    <property type="evidence" value="ECO:0000318"/>
    <property type="project" value="GO_Central"/>
</dbReference>
<dbReference type="HOGENOM" id="CLU_1044227_0_0_1"/>
<proteinExistence type="predicted"/>
<dbReference type="InterPro" id="IPR036869">
    <property type="entry name" value="J_dom_sf"/>
</dbReference>
<reference evidence="4" key="1">
    <citation type="journal article" date="2012" name="Nat. Biotechnol.">
        <title>Reference genome sequence of the model plant Setaria.</title>
        <authorList>
            <person name="Bennetzen J.L."/>
            <person name="Schmutz J."/>
            <person name="Wang H."/>
            <person name="Percifield R."/>
            <person name="Hawkins J."/>
            <person name="Pontaroli A.C."/>
            <person name="Estep M."/>
            <person name="Feng L."/>
            <person name="Vaughn J.N."/>
            <person name="Grimwood J."/>
            <person name="Jenkins J."/>
            <person name="Barry K."/>
            <person name="Lindquist E."/>
            <person name="Hellsten U."/>
            <person name="Deshpande S."/>
            <person name="Wang X."/>
            <person name="Wu X."/>
            <person name="Mitros T."/>
            <person name="Triplett J."/>
            <person name="Yang X."/>
            <person name="Ye C.Y."/>
            <person name="Mauro-Herrera M."/>
            <person name="Wang L."/>
            <person name="Li P."/>
            <person name="Sharma M."/>
            <person name="Sharma R."/>
            <person name="Ronald P.C."/>
            <person name="Panaud O."/>
            <person name="Kellogg E.A."/>
            <person name="Brutnell T.P."/>
            <person name="Doust A.N."/>
            <person name="Tuskan G.A."/>
            <person name="Rokhsar D."/>
            <person name="Devos K.M."/>
        </authorList>
    </citation>
    <scope>NUCLEOTIDE SEQUENCE [LARGE SCALE GENOMIC DNA]</scope>
    <source>
        <strain evidence="4">cv. Yugu1</strain>
    </source>
</reference>
<dbReference type="Proteomes" id="UP000004995">
    <property type="component" value="Unassembled WGS sequence"/>
</dbReference>
<dbReference type="PANTHER" id="PTHR45432:SF2">
    <property type="entry name" value="CHAPERONE PROTEIN DNAJ 11, CHLOROPLASTIC"/>
    <property type="match status" value="1"/>
</dbReference>
<dbReference type="EnsemblPlants" id="KQL02858">
    <property type="protein sequence ID" value="KQL02858"/>
    <property type="gene ID" value="SETIT_015492mg"/>
</dbReference>
<dbReference type="PANTHER" id="PTHR45432">
    <property type="entry name" value="CHAPERONE PROTEIN DNAJ 11, CHLOROPLASTIC-LIKE"/>
    <property type="match status" value="1"/>
</dbReference>
<organism evidence="3 4">
    <name type="scientific">Setaria italica</name>
    <name type="common">Foxtail millet</name>
    <name type="synonym">Panicum italicum</name>
    <dbReference type="NCBI Taxonomy" id="4555"/>
    <lineage>
        <taxon>Eukaryota</taxon>
        <taxon>Viridiplantae</taxon>
        <taxon>Streptophyta</taxon>
        <taxon>Embryophyta</taxon>
        <taxon>Tracheophyta</taxon>
        <taxon>Spermatophyta</taxon>
        <taxon>Magnoliopsida</taxon>
        <taxon>Liliopsida</taxon>
        <taxon>Poales</taxon>
        <taxon>Poaceae</taxon>
        <taxon>PACMAD clade</taxon>
        <taxon>Panicoideae</taxon>
        <taxon>Panicodae</taxon>
        <taxon>Paniceae</taxon>
        <taxon>Cenchrinae</taxon>
        <taxon>Setaria</taxon>
    </lineage>
</organism>
<dbReference type="AlphaFoldDB" id="K3YML1"/>
<dbReference type="Pfam" id="PF00226">
    <property type="entry name" value="DnaJ"/>
    <property type="match status" value="1"/>
</dbReference>
<evidence type="ECO:0000313" key="4">
    <source>
        <dbReference type="Proteomes" id="UP000004995"/>
    </source>
</evidence>
<evidence type="ECO:0000259" key="2">
    <source>
        <dbReference type="PROSITE" id="PS50076"/>
    </source>
</evidence>
<dbReference type="Gramene" id="KQL02858">
    <property type="protein sequence ID" value="KQL02858"/>
    <property type="gene ID" value="SETIT_015492mg"/>
</dbReference>